<keyword evidence="1" id="KW-0472">Membrane</keyword>
<dbReference type="OrthoDB" id="1099963at2"/>
<protein>
    <submittedName>
        <fullName evidence="4">FecR family protein</fullName>
    </submittedName>
</protein>
<name>A0A1W2BCI4_9SPHI</name>
<organism evidence="4 5">
    <name type="scientific">Pedobacter nyackensis</name>
    <dbReference type="NCBI Taxonomy" id="475255"/>
    <lineage>
        <taxon>Bacteria</taxon>
        <taxon>Pseudomonadati</taxon>
        <taxon>Bacteroidota</taxon>
        <taxon>Sphingobacteriia</taxon>
        <taxon>Sphingobacteriales</taxon>
        <taxon>Sphingobacteriaceae</taxon>
        <taxon>Pedobacter</taxon>
    </lineage>
</organism>
<dbReference type="PANTHER" id="PTHR30273">
    <property type="entry name" value="PERIPLASMIC SIGNAL SENSOR AND SIGMA FACTOR ACTIVATOR FECR-RELATED"/>
    <property type="match status" value="1"/>
</dbReference>
<dbReference type="PANTHER" id="PTHR30273:SF2">
    <property type="entry name" value="PROTEIN FECR"/>
    <property type="match status" value="1"/>
</dbReference>
<dbReference type="RefSeq" id="WP_084288120.1">
    <property type="nucleotide sequence ID" value="NZ_FWYB01000002.1"/>
</dbReference>
<proteinExistence type="predicted"/>
<dbReference type="InterPro" id="IPR032508">
    <property type="entry name" value="FecR_C"/>
</dbReference>
<dbReference type="Proteomes" id="UP000192678">
    <property type="component" value="Unassembled WGS sequence"/>
</dbReference>
<evidence type="ECO:0000259" key="2">
    <source>
        <dbReference type="Pfam" id="PF04773"/>
    </source>
</evidence>
<accession>A0A1W2BCI4</accession>
<evidence type="ECO:0000256" key="1">
    <source>
        <dbReference type="SAM" id="Phobius"/>
    </source>
</evidence>
<evidence type="ECO:0000313" key="4">
    <source>
        <dbReference type="EMBL" id="SMC70616.1"/>
    </source>
</evidence>
<gene>
    <name evidence="4" type="ORF">SAMN04488101_102333</name>
</gene>
<dbReference type="InterPro" id="IPR006860">
    <property type="entry name" value="FecR"/>
</dbReference>
<keyword evidence="5" id="KW-1185">Reference proteome</keyword>
<feature type="transmembrane region" description="Helical" evidence="1">
    <location>
        <begin position="77"/>
        <end position="95"/>
    </location>
</feature>
<dbReference type="Gene3D" id="2.60.120.1440">
    <property type="match status" value="1"/>
</dbReference>
<evidence type="ECO:0000313" key="5">
    <source>
        <dbReference type="Proteomes" id="UP000192678"/>
    </source>
</evidence>
<keyword evidence="1" id="KW-0812">Transmembrane</keyword>
<dbReference type="STRING" id="475255.SAMN04488101_102333"/>
<dbReference type="EMBL" id="FWYB01000002">
    <property type="protein sequence ID" value="SMC70616.1"/>
    <property type="molecule type" value="Genomic_DNA"/>
</dbReference>
<sequence>MQKESFIHIAKRVAEGNATEEELSQYLHYLDWYAENNPEWDQVSPSEKSIIQANIRLSLAQKLSPPKTISLYRKYRWVLLAASLFLGAFSVMYTLKQFQPVNNDEKQNIASSKAPQIVAGQEKATLTLANGKKILLDSVDDVEQLSEAGVEIIKESGGQLTYKVIPGQNQEAGVNTLSTQRGETYSVVLLDGTKVWLNASSSLTFSTALYANGKRKVDLEGEAYFEVKEDKKHPFVVLSDGQEVTVLGTHFNINGYKDDGTIKTTLLEGSVRVTSHLDGSRSKSSEVVIKVGEQAVLSKKGIKVIQKEVDQVVDWKNGDFIFRRESLTEVMARISRWYNVQVVFDHNLNKSITFSGQMSRSRDLSDILKNLSGTGEIKFELENSTIKVLNAL</sequence>
<dbReference type="GO" id="GO:0016989">
    <property type="term" value="F:sigma factor antagonist activity"/>
    <property type="evidence" value="ECO:0007669"/>
    <property type="project" value="TreeGrafter"/>
</dbReference>
<dbReference type="AlphaFoldDB" id="A0A1W2BCI4"/>
<dbReference type="InterPro" id="IPR012373">
    <property type="entry name" value="Ferrdict_sens_TM"/>
</dbReference>
<evidence type="ECO:0000259" key="3">
    <source>
        <dbReference type="Pfam" id="PF16344"/>
    </source>
</evidence>
<feature type="domain" description="Protein FecR C-terminal" evidence="3">
    <location>
        <begin position="319"/>
        <end position="388"/>
    </location>
</feature>
<dbReference type="Gene3D" id="3.55.50.30">
    <property type="match status" value="1"/>
</dbReference>
<dbReference type="Pfam" id="PF16344">
    <property type="entry name" value="FecR_C"/>
    <property type="match status" value="1"/>
</dbReference>
<feature type="domain" description="FecR protein" evidence="2">
    <location>
        <begin position="176"/>
        <end position="272"/>
    </location>
</feature>
<dbReference type="Pfam" id="PF04773">
    <property type="entry name" value="FecR"/>
    <property type="match status" value="1"/>
</dbReference>
<keyword evidence="1" id="KW-1133">Transmembrane helix</keyword>
<reference evidence="4 5" key="1">
    <citation type="submission" date="2017-04" db="EMBL/GenBank/DDBJ databases">
        <authorList>
            <person name="Afonso C.L."/>
            <person name="Miller P.J."/>
            <person name="Scott M.A."/>
            <person name="Spackman E."/>
            <person name="Goraichik I."/>
            <person name="Dimitrov K.M."/>
            <person name="Suarez D.L."/>
            <person name="Swayne D.E."/>
        </authorList>
    </citation>
    <scope>NUCLEOTIDE SEQUENCE [LARGE SCALE GENOMIC DNA]</scope>
    <source>
        <strain evidence="4 5">DSM 19625</strain>
    </source>
</reference>